<evidence type="ECO:0000256" key="2">
    <source>
        <dbReference type="ARBA" id="ARBA00022448"/>
    </source>
</evidence>
<keyword evidence="2" id="KW-0813">Transport</keyword>
<feature type="transmembrane region" description="Helical" evidence="10">
    <location>
        <begin position="196"/>
        <end position="213"/>
    </location>
</feature>
<organism evidence="11 12">
    <name type="scientific">Conexibacter stalactiti</name>
    <dbReference type="NCBI Taxonomy" id="1940611"/>
    <lineage>
        <taxon>Bacteria</taxon>
        <taxon>Bacillati</taxon>
        <taxon>Actinomycetota</taxon>
        <taxon>Thermoleophilia</taxon>
        <taxon>Solirubrobacterales</taxon>
        <taxon>Conexibacteraceae</taxon>
        <taxon>Conexibacter</taxon>
    </lineage>
</organism>
<protein>
    <submittedName>
        <fullName evidence="11">Branched-chain amino acid ABC transporter permease</fullName>
    </submittedName>
</protein>
<feature type="transmembrane region" description="Helical" evidence="10">
    <location>
        <begin position="144"/>
        <end position="165"/>
    </location>
</feature>
<keyword evidence="4" id="KW-0997">Cell inner membrane</keyword>
<evidence type="ECO:0000313" key="11">
    <source>
        <dbReference type="EMBL" id="MDW5594774.1"/>
    </source>
</evidence>
<proteinExistence type="inferred from homology"/>
<evidence type="ECO:0000256" key="10">
    <source>
        <dbReference type="SAM" id="Phobius"/>
    </source>
</evidence>
<gene>
    <name evidence="11" type="ORF">R7226_10525</name>
</gene>
<dbReference type="InterPro" id="IPR052157">
    <property type="entry name" value="BCAA_transport_permease"/>
</dbReference>
<reference evidence="11 12" key="2">
    <citation type="submission" date="2023-10" db="EMBL/GenBank/DDBJ databases">
        <authorList>
            <person name="Han X.F."/>
        </authorList>
    </citation>
    <scope>NUCLEOTIDE SEQUENCE [LARGE SCALE GENOMIC DNA]</scope>
    <source>
        <strain evidence="11 12">KCTC 39840</strain>
    </source>
</reference>
<keyword evidence="7 10" id="KW-1133">Transmembrane helix</keyword>
<name>A0ABU4HNC5_9ACTN</name>
<feature type="transmembrane region" description="Helical" evidence="10">
    <location>
        <begin position="317"/>
        <end position="336"/>
    </location>
</feature>
<keyword evidence="5 10" id="KW-0812">Transmembrane</keyword>
<evidence type="ECO:0000256" key="7">
    <source>
        <dbReference type="ARBA" id="ARBA00022989"/>
    </source>
</evidence>
<feature type="transmembrane region" description="Helical" evidence="10">
    <location>
        <begin position="242"/>
        <end position="266"/>
    </location>
</feature>
<feature type="transmembrane region" description="Helical" evidence="10">
    <location>
        <begin position="108"/>
        <end position="132"/>
    </location>
</feature>
<dbReference type="Proteomes" id="UP001284601">
    <property type="component" value="Unassembled WGS sequence"/>
</dbReference>
<dbReference type="Pfam" id="PF02653">
    <property type="entry name" value="BPD_transp_2"/>
    <property type="match status" value="1"/>
</dbReference>
<sequence length="345" mass="36104">MSESADTAIRPGRERLDRVAGGLGGLGGAGRGPLLVTLALVVAVALVLTIAYGLHDVAQRGVNGLVSGSYFALGAVGLTLVYGTLRLVNFAHGDLLTFGAYMAFLANVTWGLPIVVAVLFSVVVTAALGVLSERVMWRPMRGRGAGLLQLMLMTLGLAFVIRYGIQMIWGTLPRRLDVDVTASVSFLGLRIGRTELIVVVVGFVTLLSVGLMLRVTSLGRQMRALADDMALAEVTGIDTDRVIVATWIFAAGLAGLAGVLYTAAIGTMTPNLGFFLLLSLFAAVILGGIGNAYGALAGGLLLGLAQEWSTLVIDARWKVAVGFAILILVLIVRPQGLFGRGERTA</sequence>
<evidence type="ECO:0000256" key="6">
    <source>
        <dbReference type="ARBA" id="ARBA00022970"/>
    </source>
</evidence>
<evidence type="ECO:0000256" key="3">
    <source>
        <dbReference type="ARBA" id="ARBA00022475"/>
    </source>
</evidence>
<evidence type="ECO:0000256" key="1">
    <source>
        <dbReference type="ARBA" id="ARBA00004651"/>
    </source>
</evidence>
<dbReference type="InterPro" id="IPR001851">
    <property type="entry name" value="ABC_transp_permease"/>
</dbReference>
<dbReference type="CDD" id="cd06582">
    <property type="entry name" value="TM_PBP1_LivH_like"/>
    <property type="match status" value="1"/>
</dbReference>
<keyword evidence="12" id="KW-1185">Reference proteome</keyword>
<dbReference type="EMBL" id="JAWSTH010000022">
    <property type="protein sequence ID" value="MDW5594774.1"/>
    <property type="molecule type" value="Genomic_DNA"/>
</dbReference>
<evidence type="ECO:0000256" key="9">
    <source>
        <dbReference type="ARBA" id="ARBA00037998"/>
    </source>
</evidence>
<evidence type="ECO:0000313" key="12">
    <source>
        <dbReference type="Proteomes" id="UP001284601"/>
    </source>
</evidence>
<comment type="subcellular location">
    <subcellularLocation>
        <location evidence="1">Cell membrane</location>
        <topology evidence="1">Multi-pass membrane protein</topology>
    </subcellularLocation>
</comment>
<keyword evidence="3" id="KW-1003">Cell membrane</keyword>
<feature type="transmembrane region" description="Helical" evidence="10">
    <location>
        <begin position="272"/>
        <end position="305"/>
    </location>
</feature>
<feature type="transmembrane region" description="Helical" evidence="10">
    <location>
        <begin position="34"/>
        <end position="54"/>
    </location>
</feature>
<evidence type="ECO:0000256" key="5">
    <source>
        <dbReference type="ARBA" id="ARBA00022692"/>
    </source>
</evidence>
<dbReference type="PANTHER" id="PTHR11795">
    <property type="entry name" value="BRANCHED-CHAIN AMINO ACID TRANSPORT SYSTEM PERMEASE PROTEIN LIVH"/>
    <property type="match status" value="1"/>
</dbReference>
<dbReference type="RefSeq" id="WP_318597085.1">
    <property type="nucleotide sequence ID" value="NZ_JAWSTH010000022.1"/>
</dbReference>
<accession>A0ABU4HNC5</accession>
<evidence type="ECO:0000256" key="8">
    <source>
        <dbReference type="ARBA" id="ARBA00023136"/>
    </source>
</evidence>
<comment type="similarity">
    <text evidence="9">Belongs to the binding-protein-dependent transport system permease family. LivHM subfamily.</text>
</comment>
<feature type="transmembrane region" description="Helical" evidence="10">
    <location>
        <begin position="66"/>
        <end position="88"/>
    </location>
</feature>
<keyword evidence="6" id="KW-0029">Amino-acid transport</keyword>
<keyword evidence="8 10" id="KW-0472">Membrane</keyword>
<dbReference type="PANTHER" id="PTHR11795:SF371">
    <property type="entry name" value="HIGH-AFFINITY BRANCHED-CHAIN AMINO ACID TRANSPORT SYSTEM PERMEASE PROTEIN LIVH"/>
    <property type="match status" value="1"/>
</dbReference>
<evidence type="ECO:0000256" key="4">
    <source>
        <dbReference type="ARBA" id="ARBA00022519"/>
    </source>
</evidence>
<comment type="caution">
    <text evidence="11">The sequence shown here is derived from an EMBL/GenBank/DDBJ whole genome shotgun (WGS) entry which is preliminary data.</text>
</comment>
<reference evidence="12" key="1">
    <citation type="submission" date="2023-07" db="EMBL/GenBank/DDBJ databases">
        <title>Conexibacter stalactiti sp. nov., isolated from stalactites in a lava cave and emended description of the genus Conexibacter.</title>
        <authorList>
            <person name="Lee S.D."/>
        </authorList>
    </citation>
    <scope>NUCLEOTIDE SEQUENCE [LARGE SCALE GENOMIC DNA]</scope>
    <source>
        <strain evidence="12">KCTC 39840</strain>
    </source>
</reference>